<accession>A0ABS4FN46</accession>
<feature type="compositionally biased region" description="Low complexity" evidence="1">
    <location>
        <begin position="44"/>
        <end position="65"/>
    </location>
</feature>
<gene>
    <name evidence="2" type="ORF">J2Z32_000627</name>
</gene>
<evidence type="ECO:0000313" key="3">
    <source>
        <dbReference type="Proteomes" id="UP001519272"/>
    </source>
</evidence>
<dbReference type="EMBL" id="JAGGKG010000002">
    <property type="protein sequence ID" value="MBP1904010.1"/>
    <property type="molecule type" value="Genomic_DNA"/>
</dbReference>
<reference evidence="2 3" key="1">
    <citation type="submission" date="2021-03" db="EMBL/GenBank/DDBJ databases">
        <title>Genomic Encyclopedia of Type Strains, Phase IV (KMG-IV): sequencing the most valuable type-strain genomes for metagenomic binning, comparative biology and taxonomic classification.</title>
        <authorList>
            <person name="Goeker M."/>
        </authorList>
    </citation>
    <scope>NUCLEOTIDE SEQUENCE [LARGE SCALE GENOMIC DNA]</scope>
    <source>
        <strain evidence="2 3">DSM 14349</strain>
    </source>
</reference>
<evidence type="ECO:0000256" key="1">
    <source>
        <dbReference type="SAM" id="MobiDB-lite"/>
    </source>
</evidence>
<protein>
    <recommendedName>
        <fullName evidence="4">Bacteriocin</fullName>
    </recommendedName>
</protein>
<comment type="caution">
    <text evidence="2">The sequence shown here is derived from an EMBL/GenBank/DDBJ whole genome shotgun (WGS) entry which is preliminary data.</text>
</comment>
<organism evidence="2 3">
    <name type="scientific">Paenibacillus turicensis</name>
    <dbReference type="NCBI Taxonomy" id="160487"/>
    <lineage>
        <taxon>Bacteria</taxon>
        <taxon>Bacillati</taxon>
        <taxon>Bacillota</taxon>
        <taxon>Bacilli</taxon>
        <taxon>Bacillales</taxon>
        <taxon>Paenibacillaceae</taxon>
        <taxon>Paenibacillus</taxon>
    </lineage>
</organism>
<feature type="region of interest" description="Disordered" evidence="1">
    <location>
        <begin position="41"/>
        <end position="65"/>
    </location>
</feature>
<keyword evidence="3" id="KW-1185">Reference proteome</keyword>
<dbReference type="Proteomes" id="UP001519272">
    <property type="component" value="Unassembled WGS sequence"/>
</dbReference>
<evidence type="ECO:0008006" key="4">
    <source>
        <dbReference type="Google" id="ProtNLM"/>
    </source>
</evidence>
<evidence type="ECO:0000313" key="2">
    <source>
        <dbReference type="EMBL" id="MBP1904010.1"/>
    </source>
</evidence>
<name>A0ABS4FN46_9BACL</name>
<proteinExistence type="predicted"/>
<sequence>MSRLSKKNYDVTNTIETYFDLMASGCICICDCFCGCSKSYPKASTNSKLSSSISSVPHSSSRSRN</sequence>